<evidence type="ECO:0000256" key="1">
    <source>
        <dbReference type="ARBA" id="ARBA00006484"/>
    </source>
</evidence>
<dbReference type="AlphaFoldDB" id="A0A5N5WMT2"/>
<keyword evidence="2" id="KW-0521">NADP</keyword>
<dbReference type="OrthoDB" id="191139at2759"/>
<evidence type="ECO:0000313" key="5">
    <source>
        <dbReference type="EMBL" id="KAB8069007.1"/>
    </source>
</evidence>
<dbReference type="InterPro" id="IPR036291">
    <property type="entry name" value="NAD(P)-bd_dom_sf"/>
</dbReference>
<dbReference type="PANTHER" id="PTHR24320">
    <property type="entry name" value="RETINOL DEHYDROGENASE"/>
    <property type="match status" value="1"/>
</dbReference>
<keyword evidence="3" id="KW-0560">Oxidoreductase</keyword>
<evidence type="ECO:0000313" key="6">
    <source>
        <dbReference type="Proteomes" id="UP000326565"/>
    </source>
</evidence>
<gene>
    <name evidence="5" type="ORF">BDV29DRAFT_199000</name>
</gene>
<dbReference type="SUPFAM" id="SSF51735">
    <property type="entry name" value="NAD(P)-binding Rossmann-fold domains"/>
    <property type="match status" value="1"/>
</dbReference>
<feature type="transmembrane region" description="Helical" evidence="4">
    <location>
        <begin position="220"/>
        <end position="240"/>
    </location>
</feature>
<protein>
    <recommendedName>
        <fullName evidence="7">NAD(P)-binding protein</fullName>
    </recommendedName>
</protein>
<dbReference type="PANTHER" id="PTHR24320:SF154">
    <property type="entry name" value="OXIDOREDUCTASE, SHORT-CHAIN DEHYDROGENASE_REDUCTASE FAMILY (AFU_ORTHOLOGUE AFUA_2G04560)"/>
    <property type="match status" value="1"/>
</dbReference>
<organism evidence="5 6">
    <name type="scientific">Aspergillus leporis</name>
    <dbReference type="NCBI Taxonomy" id="41062"/>
    <lineage>
        <taxon>Eukaryota</taxon>
        <taxon>Fungi</taxon>
        <taxon>Dikarya</taxon>
        <taxon>Ascomycota</taxon>
        <taxon>Pezizomycotina</taxon>
        <taxon>Eurotiomycetes</taxon>
        <taxon>Eurotiomycetidae</taxon>
        <taxon>Eurotiales</taxon>
        <taxon>Aspergillaceae</taxon>
        <taxon>Aspergillus</taxon>
        <taxon>Aspergillus subgen. Circumdati</taxon>
    </lineage>
</organism>
<reference evidence="5 6" key="1">
    <citation type="submission" date="2019-04" db="EMBL/GenBank/DDBJ databases">
        <title>Friends and foes A comparative genomics study of 23 Aspergillus species from section Flavi.</title>
        <authorList>
            <consortium name="DOE Joint Genome Institute"/>
            <person name="Kjaerbolling I."/>
            <person name="Vesth T."/>
            <person name="Frisvad J.C."/>
            <person name="Nybo J.L."/>
            <person name="Theobald S."/>
            <person name="Kildgaard S."/>
            <person name="Isbrandt T."/>
            <person name="Kuo A."/>
            <person name="Sato A."/>
            <person name="Lyhne E.K."/>
            <person name="Kogle M.E."/>
            <person name="Wiebenga A."/>
            <person name="Kun R.S."/>
            <person name="Lubbers R.J."/>
            <person name="Makela M.R."/>
            <person name="Barry K."/>
            <person name="Chovatia M."/>
            <person name="Clum A."/>
            <person name="Daum C."/>
            <person name="Haridas S."/>
            <person name="He G."/>
            <person name="LaButti K."/>
            <person name="Lipzen A."/>
            <person name="Mondo S."/>
            <person name="Riley R."/>
            <person name="Salamov A."/>
            <person name="Simmons B.A."/>
            <person name="Magnuson J.K."/>
            <person name="Henrissat B."/>
            <person name="Mortensen U.H."/>
            <person name="Larsen T.O."/>
            <person name="Devries R.P."/>
            <person name="Grigoriev I.V."/>
            <person name="Machida M."/>
            <person name="Baker S.E."/>
            <person name="Andersen M.R."/>
        </authorList>
    </citation>
    <scope>NUCLEOTIDE SEQUENCE [LARGE SCALE GENOMIC DNA]</scope>
    <source>
        <strain evidence="5 6">CBS 151.66</strain>
    </source>
</reference>
<dbReference type="Proteomes" id="UP000326565">
    <property type="component" value="Unassembled WGS sequence"/>
</dbReference>
<evidence type="ECO:0000256" key="3">
    <source>
        <dbReference type="ARBA" id="ARBA00023002"/>
    </source>
</evidence>
<keyword evidence="4" id="KW-0472">Membrane</keyword>
<accession>A0A5N5WMT2</accession>
<comment type="similarity">
    <text evidence="1">Belongs to the short-chain dehydrogenases/reductases (SDR) family.</text>
</comment>
<proteinExistence type="inferred from homology"/>
<sequence>MTGLFTYWEFSLYDTPPLTEKVAVVTVTITISITLSFSLIRAATANLEITAQLLLHSIEKVSVLARSGDKWLHAQEEWQRRAVQCDLAGIRAAKDAADEIKHKTDRLDILICNAGTPSASAGPISKPVGHQILATHLLPLMKRTITRGKATEGRIAVANSSLHPFCRQLNFDLLTSPTRSKGPYVDGVWRYARARVGNILLARELSHRLMQEEDAVSRKIYVNVFFPGNIMLGSPFMYLFSIIGQSLEDGAASAIYLAASPHVMENNARGQYFIPIAKPDKITLIASDMKLAHDLWEWIDAKAA</sequence>
<name>A0A5N5WMT2_9EURO</name>
<evidence type="ECO:0008006" key="7">
    <source>
        <dbReference type="Google" id="ProtNLM"/>
    </source>
</evidence>
<dbReference type="GO" id="GO:0016491">
    <property type="term" value="F:oxidoreductase activity"/>
    <property type="evidence" value="ECO:0007669"/>
    <property type="project" value="UniProtKB-KW"/>
</dbReference>
<feature type="transmembrane region" description="Helical" evidence="4">
    <location>
        <begin position="22"/>
        <end position="40"/>
    </location>
</feature>
<evidence type="ECO:0000256" key="4">
    <source>
        <dbReference type="SAM" id="Phobius"/>
    </source>
</evidence>
<keyword evidence="4" id="KW-0812">Transmembrane</keyword>
<keyword evidence="6" id="KW-1185">Reference proteome</keyword>
<keyword evidence="4" id="KW-1133">Transmembrane helix</keyword>
<dbReference type="Gene3D" id="3.40.50.720">
    <property type="entry name" value="NAD(P)-binding Rossmann-like Domain"/>
    <property type="match status" value="1"/>
</dbReference>
<dbReference type="EMBL" id="ML732362">
    <property type="protein sequence ID" value="KAB8069007.1"/>
    <property type="molecule type" value="Genomic_DNA"/>
</dbReference>
<evidence type="ECO:0000256" key="2">
    <source>
        <dbReference type="ARBA" id="ARBA00022857"/>
    </source>
</evidence>